<proteinExistence type="predicted"/>
<feature type="transmembrane region" description="Helical" evidence="1">
    <location>
        <begin position="51"/>
        <end position="69"/>
    </location>
</feature>
<evidence type="ECO:0000313" key="2">
    <source>
        <dbReference type="EMBL" id="MFB9992234.1"/>
    </source>
</evidence>
<dbReference type="EMBL" id="JBHLYR010000031">
    <property type="protein sequence ID" value="MFB9992234.1"/>
    <property type="molecule type" value="Genomic_DNA"/>
</dbReference>
<name>A0ABV6AXJ8_9DEIO</name>
<feature type="transmembrane region" description="Helical" evidence="1">
    <location>
        <begin position="141"/>
        <end position="160"/>
    </location>
</feature>
<feature type="transmembrane region" description="Helical" evidence="1">
    <location>
        <begin position="114"/>
        <end position="134"/>
    </location>
</feature>
<keyword evidence="1" id="KW-0472">Membrane</keyword>
<reference evidence="2 3" key="1">
    <citation type="submission" date="2024-09" db="EMBL/GenBank/DDBJ databases">
        <authorList>
            <person name="Sun Q."/>
            <person name="Mori K."/>
        </authorList>
    </citation>
    <scope>NUCLEOTIDE SEQUENCE [LARGE SCALE GENOMIC DNA]</scope>
    <source>
        <strain evidence="2 3">JCM 13503</strain>
    </source>
</reference>
<dbReference type="RefSeq" id="WP_380008728.1">
    <property type="nucleotide sequence ID" value="NZ_JBHLYR010000031.1"/>
</dbReference>
<gene>
    <name evidence="2" type="ORF">ACFFLM_09700</name>
</gene>
<feature type="transmembrane region" description="Helical" evidence="1">
    <location>
        <begin position="81"/>
        <end position="108"/>
    </location>
</feature>
<keyword evidence="1" id="KW-0812">Transmembrane</keyword>
<sequence>MTTPPPNLSKADPAKTDLAKVDLPSDLTAPARPSRAQRLRAARRRAGWLDLARLVGGWALLAGLAYFMWTPGDWPVRLLAWVLLVILADEFGGWFGYIGVVLGGLAFLSPNAPPAQWIIIVPLVGGALMALLLVKHSGGPLVLPFAGVLFAGTLLGVGRFGPKIDPTLTLPANPEFQRTAILALLVGLGFSFVRQIINILLKRRARRRAARLSGLPELSS</sequence>
<dbReference type="Proteomes" id="UP001589733">
    <property type="component" value="Unassembled WGS sequence"/>
</dbReference>
<evidence type="ECO:0000313" key="3">
    <source>
        <dbReference type="Proteomes" id="UP001589733"/>
    </source>
</evidence>
<feature type="transmembrane region" description="Helical" evidence="1">
    <location>
        <begin position="180"/>
        <end position="201"/>
    </location>
</feature>
<protein>
    <submittedName>
        <fullName evidence="2">Uncharacterized protein</fullName>
    </submittedName>
</protein>
<evidence type="ECO:0000256" key="1">
    <source>
        <dbReference type="SAM" id="Phobius"/>
    </source>
</evidence>
<keyword evidence="3" id="KW-1185">Reference proteome</keyword>
<accession>A0ABV6AXJ8</accession>
<keyword evidence="1" id="KW-1133">Transmembrane helix</keyword>
<comment type="caution">
    <text evidence="2">The sequence shown here is derived from an EMBL/GenBank/DDBJ whole genome shotgun (WGS) entry which is preliminary data.</text>
</comment>
<organism evidence="2 3">
    <name type="scientific">Deinococcus oregonensis</name>
    <dbReference type="NCBI Taxonomy" id="1805970"/>
    <lineage>
        <taxon>Bacteria</taxon>
        <taxon>Thermotogati</taxon>
        <taxon>Deinococcota</taxon>
        <taxon>Deinococci</taxon>
        <taxon>Deinococcales</taxon>
        <taxon>Deinococcaceae</taxon>
        <taxon>Deinococcus</taxon>
    </lineage>
</organism>